<reference evidence="1" key="1">
    <citation type="journal article" date="2020" name="Stud. Mycol.">
        <title>101 Dothideomycetes genomes: a test case for predicting lifestyles and emergence of pathogens.</title>
        <authorList>
            <person name="Haridas S."/>
            <person name="Albert R."/>
            <person name="Binder M."/>
            <person name="Bloem J."/>
            <person name="Labutti K."/>
            <person name="Salamov A."/>
            <person name="Andreopoulos B."/>
            <person name="Baker S."/>
            <person name="Barry K."/>
            <person name="Bills G."/>
            <person name="Bluhm B."/>
            <person name="Cannon C."/>
            <person name="Castanera R."/>
            <person name="Culley D."/>
            <person name="Daum C."/>
            <person name="Ezra D."/>
            <person name="Gonzalez J."/>
            <person name="Henrissat B."/>
            <person name="Kuo A."/>
            <person name="Liang C."/>
            <person name="Lipzen A."/>
            <person name="Lutzoni F."/>
            <person name="Magnuson J."/>
            <person name="Mondo S."/>
            <person name="Nolan M."/>
            <person name="Ohm R."/>
            <person name="Pangilinan J."/>
            <person name="Park H.-J."/>
            <person name="Ramirez L."/>
            <person name="Alfaro M."/>
            <person name="Sun H."/>
            <person name="Tritt A."/>
            <person name="Yoshinaga Y."/>
            <person name="Zwiers L.-H."/>
            <person name="Turgeon B."/>
            <person name="Goodwin S."/>
            <person name="Spatafora J."/>
            <person name="Crous P."/>
            <person name="Grigoriev I."/>
        </authorList>
    </citation>
    <scope>NUCLEOTIDE SEQUENCE</scope>
    <source>
        <strain evidence="1">CBS 379.55</strain>
    </source>
</reference>
<dbReference type="RefSeq" id="XP_033654407.1">
    <property type="nucleotide sequence ID" value="XM_033802238.1"/>
</dbReference>
<evidence type="ECO:0000313" key="1">
    <source>
        <dbReference type="EMBL" id="KAF2276868.1"/>
    </source>
</evidence>
<keyword evidence="2" id="KW-1185">Reference proteome</keyword>
<evidence type="ECO:0000313" key="2">
    <source>
        <dbReference type="Proteomes" id="UP000800097"/>
    </source>
</evidence>
<dbReference type="AlphaFoldDB" id="A0A6A6JLP2"/>
<proteinExistence type="predicted"/>
<dbReference type="GeneID" id="54555413"/>
<gene>
    <name evidence="1" type="ORF">EI97DRAFT_490430</name>
</gene>
<organism evidence="1 2">
    <name type="scientific">Westerdykella ornata</name>
    <dbReference type="NCBI Taxonomy" id="318751"/>
    <lineage>
        <taxon>Eukaryota</taxon>
        <taxon>Fungi</taxon>
        <taxon>Dikarya</taxon>
        <taxon>Ascomycota</taxon>
        <taxon>Pezizomycotina</taxon>
        <taxon>Dothideomycetes</taxon>
        <taxon>Pleosporomycetidae</taxon>
        <taxon>Pleosporales</taxon>
        <taxon>Sporormiaceae</taxon>
        <taxon>Westerdykella</taxon>
    </lineage>
</organism>
<protein>
    <submittedName>
        <fullName evidence="1">Uncharacterized protein</fullName>
    </submittedName>
</protein>
<dbReference type="OrthoDB" id="5086500at2759"/>
<accession>A0A6A6JLP2</accession>
<name>A0A6A6JLP2_WESOR</name>
<dbReference type="Proteomes" id="UP000800097">
    <property type="component" value="Unassembled WGS sequence"/>
</dbReference>
<dbReference type="EMBL" id="ML986492">
    <property type="protein sequence ID" value="KAF2276868.1"/>
    <property type="molecule type" value="Genomic_DNA"/>
</dbReference>
<sequence>MADKGDPKERGTGISSTMVATKEQISLYCGDPATLHCLDEKRSTEQANFAPFRRSSDLKGIAAIEQWALGVTPHDGSGYADIGSFLVDLVKISIHNQVKDLSDKRVEKAKSKYPGARGRFQPAPASPFVQTTRRLKHGASARPSLLDTLVDW</sequence>